<dbReference type="InterPro" id="IPR002931">
    <property type="entry name" value="Transglutaminase-like"/>
</dbReference>
<dbReference type="SUPFAM" id="SSF54001">
    <property type="entry name" value="Cysteine proteinases"/>
    <property type="match status" value="1"/>
</dbReference>
<gene>
    <name evidence="3" type="ORF">GCM10011335_29570</name>
</gene>
<organism evidence="3 4">
    <name type="scientific">Aureimonas glaciei</name>
    <dbReference type="NCBI Taxonomy" id="1776957"/>
    <lineage>
        <taxon>Bacteria</taxon>
        <taxon>Pseudomonadati</taxon>
        <taxon>Pseudomonadota</taxon>
        <taxon>Alphaproteobacteria</taxon>
        <taxon>Hyphomicrobiales</taxon>
        <taxon>Aurantimonadaceae</taxon>
        <taxon>Aureimonas</taxon>
    </lineage>
</organism>
<dbReference type="Gene3D" id="2.60.40.2250">
    <property type="match status" value="1"/>
</dbReference>
<protein>
    <submittedName>
        <fullName evidence="3">Transglutaminase</fullName>
    </submittedName>
</protein>
<dbReference type="InterPro" id="IPR048930">
    <property type="entry name" value="Bact_transglu_N_2"/>
</dbReference>
<evidence type="ECO:0000256" key="1">
    <source>
        <dbReference type="SAM" id="MobiDB-lite"/>
    </source>
</evidence>
<dbReference type="Pfam" id="PF21295">
    <property type="entry name" value="Bact_transglu_N_2"/>
    <property type="match status" value="1"/>
</dbReference>
<comment type="caution">
    <text evidence="3">The sequence shown here is derived from an EMBL/GenBank/DDBJ whole genome shotgun (WGS) entry which is preliminary data.</text>
</comment>
<sequence length="288" mass="32046">MGVRYKLGCELSYEVQGPTVFIFNLEVAKLQRHRDLTEHLTITPDHSRRSYVVPDIHNRYFALSAEAGPLQVKYEAEVTLDVFRADPDTIRETPLEALPLDIMPFLLPSRFVSSDRLSAFAQKEFGQLPKGHNRVTAICNWIYDNLDYQPGSSDSQTTADESLILRAGVCRDFAHLGTAFCRALNIPARFVSCYAYGLEPRDFHAVFEAYLDGRWWLFDATRQANLDGLVRIGVGRDAAEIAFATPFGPFQPGPIKITIDHADGSPELPGRTTDAISTEEPAPNAGAN</sequence>
<reference evidence="3" key="1">
    <citation type="journal article" date="2014" name="Int. J. Syst. Evol. Microbiol.">
        <title>Complete genome sequence of Corynebacterium casei LMG S-19264T (=DSM 44701T), isolated from a smear-ripened cheese.</title>
        <authorList>
            <consortium name="US DOE Joint Genome Institute (JGI-PGF)"/>
            <person name="Walter F."/>
            <person name="Albersmeier A."/>
            <person name="Kalinowski J."/>
            <person name="Ruckert C."/>
        </authorList>
    </citation>
    <scope>NUCLEOTIDE SEQUENCE</scope>
    <source>
        <strain evidence="3">CGMCC 1.15493</strain>
    </source>
</reference>
<keyword evidence="4" id="KW-1185">Reference proteome</keyword>
<evidence type="ECO:0000313" key="4">
    <source>
        <dbReference type="Proteomes" id="UP000613160"/>
    </source>
</evidence>
<dbReference type="Gene3D" id="3.10.620.30">
    <property type="match status" value="1"/>
</dbReference>
<evidence type="ECO:0000259" key="2">
    <source>
        <dbReference type="SMART" id="SM00460"/>
    </source>
</evidence>
<dbReference type="SMART" id="SM00460">
    <property type="entry name" value="TGc"/>
    <property type="match status" value="1"/>
</dbReference>
<evidence type="ECO:0000313" key="3">
    <source>
        <dbReference type="EMBL" id="GGD24696.1"/>
    </source>
</evidence>
<dbReference type="PANTHER" id="PTHR33490">
    <property type="entry name" value="BLR5614 PROTEIN-RELATED"/>
    <property type="match status" value="1"/>
</dbReference>
<feature type="region of interest" description="Disordered" evidence="1">
    <location>
        <begin position="261"/>
        <end position="288"/>
    </location>
</feature>
<dbReference type="Proteomes" id="UP000613160">
    <property type="component" value="Unassembled WGS sequence"/>
</dbReference>
<feature type="domain" description="Transglutaminase-like" evidence="2">
    <location>
        <begin position="162"/>
        <end position="222"/>
    </location>
</feature>
<name>A0A916XZR5_9HYPH</name>
<dbReference type="EMBL" id="BMJJ01000007">
    <property type="protein sequence ID" value="GGD24696.1"/>
    <property type="molecule type" value="Genomic_DNA"/>
</dbReference>
<proteinExistence type="predicted"/>
<dbReference type="AlphaFoldDB" id="A0A916XZR5"/>
<dbReference type="Pfam" id="PF01841">
    <property type="entry name" value="Transglut_core"/>
    <property type="match status" value="1"/>
</dbReference>
<accession>A0A916XZR5</accession>
<reference evidence="3" key="2">
    <citation type="submission" date="2020-09" db="EMBL/GenBank/DDBJ databases">
        <authorList>
            <person name="Sun Q."/>
            <person name="Zhou Y."/>
        </authorList>
    </citation>
    <scope>NUCLEOTIDE SEQUENCE</scope>
    <source>
        <strain evidence="3">CGMCC 1.15493</strain>
    </source>
</reference>
<dbReference type="PANTHER" id="PTHR33490:SF12">
    <property type="entry name" value="BLL5557 PROTEIN"/>
    <property type="match status" value="1"/>
</dbReference>
<dbReference type="InterPro" id="IPR038765">
    <property type="entry name" value="Papain-like_cys_pep_sf"/>
</dbReference>